<evidence type="ECO:0000256" key="6">
    <source>
        <dbReference type="RuleBase" id="RU365089"/>
    </source>
</evidence>
<keyword evidence="6" id="KW-0814">Transposable element</keyword>
<dbReference type="GO" id="GO:0003677">
    <property type="term" value="F:DNA binding"/>
    <property type="evidence" value="ECO:0007669"/>
    <property type="project" value="UniProtKB-UniRule"/>
</dbReference>
<evidence type="ECO:0000313" key="8">
    <source>
        <dbReference type="Proteomes" id="UP000466396"/>
    </source>
</evidence>
<dbReference type="AlphaFoldDB" id="A0A1X1YUZ5"/>
<sequence>MANPRPIDGDRLLADRLAQASPDLLRELLSTFIHALMSADADAMCRAGYGQRNDGRANSRNGYRRRNLETRLGAIKLAIPKLRFDNYFPDWLLGHRERAERVLTNVVAICYLLGVSIQRMERLVESLGVTRLSRLHVAVIAAELDAAVTALRTRPLDGGPHRFVAVDTQMLMVHQRGRAVGLQLAIATGVNAHGHREILGTQLSRGEDGARWLRFFSELRARGLSGVALVTSDSHTGLVAAIDATWPGAAWQRCITSYGAELMSVTPQSCWRWVHTLLHSVFDQTDAESVVNQYDRVLEILREQLPKAGEHVAAARSELLAYTAFPHQFWRQIYQNNPCAYPRSDRCAVNGT</sequence>
<keyword evidence="8" id="KW-1185">Reference proteome</keyword>
<dbReference type="InterPro" id="IPR001207">
    <property type="entry name" value="Transposase_mutator"/>
</dbReference>
<comment type="function">
    <text evidence="1 6">Required for the transposition of the insertion element.</text>
</comment>
<proteinExistence type="inferred from homology"/>
<protein>
    <recommendedName>
        <fullName evidence="6">Mutator family transposase</fullName>
    </recommendedName>
</protein>
<evidence type="ECO:0000256" key="3">
    <source>
        <dbReference type="ARBA" id="ARBA00022578"/>
    </source>
</evidence>
<keyword evidence="3 6" id="KW-0815">Transposition</keyword>
<reference evidence="7 8" key="1">
    <citation type="journal article" date="2019" name="Emerg. Microbes Infect.">
        <title>Comprehensive subspecies identification of 175 nontuberculous mycobacteria species based on 7547 genomic profiles.</title>
        <authorList>
            <person name="Matsumoto Y."/>
            <person name="Kinjo T."/>
            <person name="Motooka D."/>
            <person name="Nabeya D."/>
            <person name="Jung N."/>
            <person name="Uechi K."/>
            <person name="Horii T."/>
            <person name="Iida T."/>
            <person name="Fujita J."/>
            <person name="Nakamura S."/>
        </authorList>
    </citation>
    <scope>NUCLEOTIDE SEQUENCE [LARGE SCALE GENOMIC DNA]</scope>
    <source>
        <strain evidence="7 8">JCM 15657</strain>
    </source>
</reference>
<dbReference type="KEGG" id="mlj:MLAC_03840"/>
<comment type="similarity">
    <text evidence="2 6">Belongs to the transposase mutator family.</text>
</comment>
<keyword evidence="4 6" id="KW-0238">DNA-binding</keyword>
<dbReference type="GO" id="GO:0004803">
    <property type="term" value="F:transposase activity"/>
    <property type="evidence" value="ECO:0007669"/>
    <property type="project" value="UniProtKB-UniRule"/>
</dbReference>
<dbReference type="GO" id="GO:0006313">
    <property type="term" value="P:DNA transposition"/>
    <property type="evidence" value="ECO:0007669"/>
    <property type="project" value="UniProtKB-UniRule"/>
</dbReference>
<dbReference type="PANTHER" id="PTHR33217">
    <property type="entry name" value="TRANSPOSASE FOR INSERTION SEQUENCE ELEMENT IS1081"/>
    <property type="match status" value="1"/>
</dbReference>
<dbReference type="STRING" id="169765.AWC15_12050"/>
<keyword evidence="5 6" id="KW-0233">DNA recombination</keyword>
<evidence type="ECO:0000256" key="2">
    <source>
        <dbReference type="ARBA" id="ARBA00010961"/>
    </source>
</evidence>
<organism evidence="7 8">
    <name type="scientific">Mycobacterium lacus</name>
    <dbReference type="NCBI Taxonomy" id="169765"/>
    <lineage>
        <taxon>Bacteria</taxon>
        <taxon>Bacillati</taxon>
        <taxon>Actinomycetota</taxon>
        <taxon>Actinomycetes</taxon>
        <taxon>Mycobacteriales</taxon>
        <taxon>Mycobacteriaceae</taxon>
        <taxon>Mycobacterium</taxon>
    </lineage>
</organism>
<evidence type="ECO:0000256" key="5">
    <source>
        <dbReference type="ARBA" id="ARBA00023172"/>
    </source>
</evidence>
<dbReference type="Pfam" id="PF00872">
    <property type="entry name" value="Transposase_mut"/>
    <property type="match status" value="1"/>
</dbReference>
<evidence type="ECO:0000256" key="1">
    <source>
        <dbReference type="ARBA" id="ARBA00002190"/>
    </source>
</evidence>
<accession>A0A1X1YUZ5</accession>
<evidence type="ECO:0000256" key="4">
    <source>
        <dbReference type="ARBA" id="ARBA00023125"/>
    </source>
</evidence>
<dbReference type="EMBL" id="AP022581">
    <property type="protein sequence ID" value="BBX95090.1"/>
    <property type="molecule type" value="Genomic_DNA"/>
</dbReference>
<evidence type="ECO:0000313" key="7">
    <source>
        <dbReference type="EMBL" id="BBX95090.1"/>
    </source>
</evidence>
<dbReference type="PANTHER" id="PTHR33217:SF7">
    <property type="entry name" value="TRANSPOSASE FOR INSERTION SEQUENCE ELEMENT IS1081"/>
    <property type="match status" value="1"/>
</dbReference>
<dbReference type="NCBIfam" id="NF033543">
    <property type="entry name" value="transpos_IS256"/>
    <property type="match status" value="1"/>
</dbReference>
<dbReference type="Proteomes" id="UP000466396">
    <property type="component" value="Chromosome"/>
</dbReference>
<gene>
    <name evidence="7" type="ORF">MLAC_03840</name>
</gene>
<name>A0A1X1YUZ5_9MYCO</name>